<feature type="coiled-coil region" evidence="1">
    <location>
        <begin position="246"/>
        <end position="273"/>
    </location>
</feature>
<dbReference type="EMBL" id="LDAU01000243">
    <property type="protein sequence ID" value="KRW98474.1"/>
    <property type="molecule type" value="Genomic_DNA"/>
</dbReference>
<evidence type="ECO:0000313" key="2">
    <source>
        <dbReference type="EMBL" id="KRW98474.1"/>
    </source>
</evidence>
<proteinExistence type="predicted"/>
<dbReference type="InParanoid" id="A0A0V0Q8J3"/>
<protein>
    <submittedName>
        <fullName evidence="2">Uncharacterized protein</fullName>
    </submittedName>
</protein>
<accession>A0A0V0Q8J3</accession>
<evidence type="ECO:0000256" key="1">
    <source>
        <dbReference type="SAM" id="Coils"/>
    </source>
</evidence>
<keyword evidence="1" id="KW-0175">Coiled coil</keyword>
<keyword evidence="3" id="KW-1185">Reference proteome</keyword>
<sequence>MNHTIDYPFCKIHNGIKICGICTNQDCLPNILCCMSCIYNVHQNCETIPLEQYISKAKNEIFKNDQTRNLKKLKELKDQIAIKFKALNALICHNKQKIVVVDVYRSYKSKSWYPNYKKSCQKYPQSLHGHNSNYFHDHGHEEIDIDIQQQQIQQQQLPEADQIVLDRISEDFRSFQVENYEFLTCHYLEDEQLILYQIRQNYNLGHLYIIHIFKNEHTKEYDFSNEQKLINNQKLFDSQDFQFTDLKDFIQKNQDLNQQYKKNKNQYHKIEDAMNFDFQNQLLDLSIKNQSLFLYIKEKDNTQYYFDFKRPIYLTSQLENVQYKPLQQQIIKDKYANYIQYYEPDKFLYQNPSTKQYYLRQVI</sequence>
<reference evidence="2 3" key="1">
    <citation type="journal article" date="2015" name="Sci. Rep.">
        <title>Genome of the facultative scuticociliatosis pathogen Pseudocohnilembus persalinus provides insight into its virulence through horizontal gene transfer.</title>
        <authorList>
            <person name="Xiong J."/>
            <person name="Wang G."/>
            <person name="Cheng J."/>
            <person name="Tian M."/>
            <person name="Pan X."/>
            <person name="Warren A."/>
            <person name="Jiang C."/>
            <person name="Yuan D."/>
            <person name="Miao W."/>
        </authorList>
    </citation>
    <scope>NUCLEOTIDE SEQUENCE [LARGE SCALE GENOMIC DNA]</scope>
    <source>
        <strain evidence="2">36N120E</strain>
    </source>
</reference>
<evidence type="ECO:0000313" key="3">
    <source>
        <dbReference type="Proteomes" id="UP000054937"/>
    </source>
</evidence>
<dbReference type="Proteomes" id="UP000054937">
    <property type="component" value="Unassembled WGS sequence"/>
</dbReference>
<organism evidence="2 3">
    <name type="scientific">Pseudocohnilembus persalinus</name>
    <name type="common">Ciliate</name>
    <dbReference type="NCBI Taxonomy" id="266149"/>
    <lineage>
        <taxon>Eukaryota</taxon>
        <taxon>Sar</taxon>
        <taxon>Alveolata</taxon>
        <taxon>Ciliophora</taxon>
        <taxon>Intramacronucleata</taxon>
        <taxon>Oligohymenophorea</taxon>
        <taxon>Scuticociliatia</taxon>
        <taxon>Philasterida</taxon>
        <taxon>Pseudocohnilembidae</taxon>
        <taxon>Pseudocohnilembus</taxon>
    </lineage>
</organism>
<name>A0A0V0Q8J3_PSEPJ</name>
<gene>
    <name evidence="2" type="ORF">PPERSA_03305</name>
</gene>
<dbReference type="AlphaFoldDB" id="A0A0V0Q8J3"/>
<comment type="caution">
    <text evidence="2">The sequence shown here is derived from an EMBL/GenBank/DDBJ whole genome shotgun (WGS) entry which is preliminary data.</text>
</comment>